<dbReference type="Proteomes" id="UP000017246">
    <property type="component" value="Unassembled WGS sequence"/>
</dbReference>
<dbReference type="PANTHER" id="PTHR45737">
    <property type="entry name" value="VON WILLEBRAND FACTOR A DOMAIN-CONTAINING PROTEIN 5A"/>
    <property type="match status" value="1"/>
</dbReference>
<dbReference type="InterPro" id="IPR002035">
    <property type="entry name" value="VWF_A"/>
</dbReference>
<accession>A0A068YP28</accession>
<gene>
    <name evidence="3" type="ORF">EmuJ_001158300</name>
</gene>
<dbReference type="SMART" id="SM00609">
    <property type="entry name" value="VIT"/>
    <property type="match status" value="1"/>
</dbReference>
<dbReference type="InterPro" id="IPR036465">
    <property type="entry name" value="vWFA_dom_sf"/>
</dbReference>
<dbReference type="eggNOG" id="ENOG502QRPK">
    <property type="taxonomic scope" value="Eukaryota"/>
</dbReference>
<dbReference type="PROSITE" id="PS50234">
    <property type="entry name" value="VWFA"/>
    <property type="match status" value="1"/>
</dbReference>
<sequence length="654" mass="71696">MPNPAVRGLNSLPLKDITVEVNINNFFVDVSSKYSYENSSDELLESSFVFPIESGGVVYEFEVVVGNERFLSTCCERSEAQFIYEEASERNRTVFILLEDEEMTDVFSMKIGNIPPKEKVIIALSSHFDFTEDFQMEIAYDNVSTFSAVECSSDGNGFFSSDCVLVNFLPHFLTPYQTNVEIIFVIDRSGSMDGDPIQQAAQSLLLFLKSLPVGCRFQIVGFGSTYKMLFSEPQDNTEENVSKALEYQRDLGADMGGTEVLPVLTAVYASKMVGSADRWRREIIFLTDGGVVNHAEIIALVRENAGTSRLSAIGLGQGASTALVSGIARAGNGRALFVRDERNLRDAILDVLNCCLQPWLTDVTVDWRLTRSAVPVTSILHVPSKVPPVFAHTFSTVAALVPPGNAPLEGEATLSFKVAGKPMTLTAAIPPSLSAVATGFTSSQRLLHRYAASLQLTELIDRYGGSGSDEDRASVVDLSLAAGIISPFTAFIGLRPKQLQNRGKISVKIPLGVRKHMSVDCLDGAALYPFQADRSLSLRPCFDTVLEEPEYDILLGIAELQLFSGAWTWTHKLAKALSLPSAKKDCIPTRAAGLHEDIWTTALVLAFLRLKAIKRQTEWQLMAKKARDWLDKVMDEEAADQVIEAARQTIAGTT</sequence>
<evidence type="ECO:0000259" key="2">
    <source>
        <dbReference type="PROSITE" id="PS51468"/>
    </source>
</evidence>
<reference evidence="3" key="1">
    <citation type="journal article" date="2013" name="Nature">
        <title>The genomes of four tapeworm species reveal adaptations to parasitism.</title>
        <authorList>
            <person name="Tsai I.J."/>
            <person name="Zarowiecki M."/>
            <person name="Holroyd N."/>
            <person name="Garciarrubio A."/>
            <person name="Sanchez-Flores A."/>
            <person name="Brooks K.L."/>
            <person name="Tracey A."/>
            <person name="Bobes R.J."/>
            <person name="Fragoso G."/>
            <person name="Sciutto E."/>
            <person name="Aslett M."/>
            <person name="Beasley H."/>
            <person name="Bennett H.M."/>
            <person name="Cai J."/>
            <person name="Camicia F."/>
            <person name="Clark R."/>
            <person name="Cucher M."/>
            <person name="De Silva N."/>
            <person name="Day T.A."/>
            <person name="Deplazes P."/>
            <person name="Estrada K."/>
            <person name="Fernandez C."/>
            <person name="Holland P.W."/>
            <person name="Hou J."/>
            <person name="Hu S."/>
            <person name="Huckvale T."/>
            <person name="Hung S.S."/>
            <person name="Kamenetzky L."/>
            <person name="Keane J.A."/>
            <person name="Kiss F."/>
            <person name="Koziol U."/>
            <person name="Lambert O."/>
            <person name="Liu K."/>
            <person name="Luo X."/>
            <person name="Luo Y."/>
            <person name="Macchiaroli N."/>
            <person name="Nichol S."/>
            <person name="Paps J."/>
            <person name="Parkinson J."/>
            <person name="Pouchkina-Stantcheva N."/>
            <person name="Riddiford N."/>
            <person name="Rosenzvit M."/>
            <person name="Salinas G."/>
            <person name="Wasmuth J.D."/>
            <person name="Zamanian M."/>
            <person name="Zheng Y."/>
            <person name="Cai X."/>
            <person name="Soberon X."/>
            <person name="Olson P.D."/>
            <person name="Laclette J.P."/>
            <person name="Brehm K."/>
            <person name="Berriman M."/>
            <person name="Garciarrubio A."/>
            <person name="Bobes R.J."/>
            <person name="Fragoso G."/>
            <person name="Sanchez-Flores A."/>
            <person name="Estrada K."/>
            <person name="Cevallos M.A."/>
            <person name="Morett E."/>
            <person name="Gonzalez V."/>
            <person name="Portillo T."/>
            <person name="Ochoa-Leyva A."/>
            <person name="Jose M.V."/>
            <person name="Sciutto E."/>
            <person name="Landa A."/>
            <person name="Jimenez L."/>
            <person name="Valdes V."/>
            <person name="Carrero J.C."/>
            <person name="Larralde C."/>
            <person name="Morales-Montor J."/>
            <person name="Limon-Lason J."/>
            <person name="Soberon X."/>
            <person name="Laclette J.P."/>
        </authorList>
    </citation>
    <scope>NUCLEOTIDE SEQUENCE [LARGE SCALE GENOMIC DNA]</scope>
</reference>
<feature type="domain" description="VWFA" evidence="1">
    <location>
        <begin position="181"/>
        <end position="352"/>
    </location>
</feature>
<dbReference type="STRING" id="6211.A0A068YP28"/>
<reference evidence="3" key="2">
    <citation type="submission" date="2015-11" db="EMBL/GenBank/DDBJ databases">
        <authorList>
            <person name="Zhang Y."/>
            <person name="Guo Z."/>
        </authorList>
    </citation>
    <scope>NUCLEOTIDE SEQUENCE</scope>
</reference>
<proteinExistence type="predicted"/>
<name>A0A068YP28_ECHMU</name>
<organism evidence="3 4">
    <name type="scientific">Echinococcus multilocularis</name>
    <name type="common">Fox tapeworm</name>
    <dbReference type="NCBI Taxonomy" id="6211"/>
    <lineage>
        <taxon>Eukaryota</taxon>
        <taxon>Metazoa</taxon>
        <taxon>Spiralia</taxon>
        <taxon>Lophotrochozoa</taxon>
        <taxon>Platyhelminthes</taxon>
        <taxon>Cestoda</taxon>
        <taxon>Eucestoda</taxon>
        <taxon>Cyclophyllidea</taxon>
        <taxon>Taeniidae</taxon>
        <taxon>Echinococcus</taxon>
    </lineage>
</organism>
<dbReference type="PANTHER" id="PTHR45737:SF6">
    <property type="entry name" value="VON WILLEBRAND FACTOR A DOMAIN-CONTAINING PROTEIN 5A"/>
    <property type="match status" value="1"/>
</dbReference>
<protein>
    <submittedName>
        <fullName evidence="3">von Willebrand factor A domain containing protein</fullName>
    </submittedName>
</protein>
<dbReference type="Pfam" id="PF13768">
    <property type="entry name" value="VWA_3"/>
    <property type="match status" value="1"/>
</dbReference>
<evidence type="ECO:0000313" key="3">
    <source>
        <dbReference type="EMBL" id="CDS43780.1"/>
    </source>
</evidence>
<dbReference type="AlphaFoldDB" id="A0A068YP28"/>
<dbReference type="InterPro" id="IPR013694">
    <property type="entry name" value="VIT"/>
</dbReference>
<dbReference type="Pfam" id="PF08487">
    <property type="entry name" value="VIT"/>
    <property type="match status" value="1"/>
</dbReference>
<evidence type="ECO:0000259" key="1">
    <source>
        <dbReference type="PROSITE" id="PS50234"/>
    </source>
</evidence>
<dbReference type="SUPFAM" id="SSF53300">
    <property type="entry name" value="vWA-like"/>
    <property type="match status" value="1"/>
</dbReference>
<dbReference type="OrthoDB" id="1729737at2759"/>
<dbReference type="EMBL" id="LN901743">
    <property type="protein sequence ID" value="CDS43780.1"/>
    <property type="molecule type" value="Genomic_DNA"/>
</dbReference>
<feature type="domain" description="VIT" evidence="2">
    <location>
        <begin position="1"/>
        <end position="128"/>
    </location>
</feature>
<keyword evidence="4" id="KW-1185">Reference proteome</keyword>
<evidence type="ECO:0000313" key="4">
    <source>
        <dbReference type="Proteomes" id="UP000017246"/>
    </source>
</evidence>
<dbReference type="PROSITE" id="PS51468">
    <property type="entry name" value="VIT"/>
    <property type="match status" value="1"/>
</dbReference>
<dbReference type="Gene3D" id="3.40.50.410">
    <property type="entry name" value="von Willebrand factor, type A domain"/>
    <property type="match status" value="1"/>
</dbReference>
<dbReference type="OMA" id="FQMEIAY"/>
<dbReference type="SMART" id="SM00327">
    <property type="entry name" value="VWA"/>
    <property type="match status" value="1"/>
</dbReference>